<accession>I3SEW6</accession>
<evidence type="ECO:0000256" key="1">
    <source>
        <dbReference type="SAM" id="Phobius"/>
    </source>
</evidence>
<evidence type="ECO:0000313" key="2">
    <source>
        <dbReference type="EMBL" id="AFK38808.1"/>
    </source>
</evidence>
<keyword evidence="1" id="KW-1133">Transmembrane helix</keyword>
<dbReference type="EMBL" id="BT139013">
    <property type="protein sequence ID" value="AFK38808.1"/>
    <property type="molecule type" value="mRNA"/>
</dbReference>
<keyword evidence="1" id="KW-0472">Membrane</keyword>
<reference evidence="2" key="1">
    <citation type="submission" date="2012-05" db="EMBL/GenBank/DDBJ databases">
        <authorList>
            <person name="Krishnakumar V."/>
            <person name="Cheung F."/>
            <person name="Xiao Y."/>
            <person name="Chan A."/>
            <person name="Moskal W.A."/>
            <person name="Town C.D."/>
        </authorList>
    </citation>
    <scope>NUCLEOTIDE SEQUENCE</scope>
</reference>
<keyword evidence="1" id="KW-0812">Transmembrane</keyword>
<organism evidence="2">
    <name type="scientific">Medicago truncatula</name>
    <name type="common">Barrel medic</name>
    <name type="synonym">Medicago tribuloides</name>
    <dbReference type="NCBI Taxonomy" id="3880"/>
    <lineage>
        <taxon>Eukaryota</taxon>
        <taxon>Viridiplantae</taxon>
        <taxon>Streptophyta</taxon>
        <taxon>Embryophyta</taxon>
        <taxon>Tracheophyta</taxon>
        <taxon>Spermatophyta</taxon>
        <taxon>Magnoliopsida</taxon>
        <taxon>eudicotyledons</taxon>
        <taxon>Gunneridae</taxon>
        <taxon>Pentapetalae</taxon>
        <taxon>rosids</taxon>
        <taxon>fabids</taxon>
        <taxon>Fabales</taxon>
        <taxon>Fabaceae</taxon>
        <taxon>Papilionoideae</taxon>
        <taxon>50 kb inversion clade</taxon>
        <taxon>NPAAA clade</taxon>
        <taxon>Hologalegina</taxon>
        <taxon>IRL clade</taxon>
        <taxon>Trifolieae</taxon>
        <taxon>Medicago</taxon>
    </lineage>
</organism>
<name>I3SEW6_MEDTR</name>
<feature type="transmembrane region" description="Helical" evidence="1">
    <location>
        <begin position="28"/>
        <end position="45"/>
    </location>
</feature>
<protein>
    <recommendedName>
        <fullName evidence="3">Transmembrane protein</fullName>
    </recommendedName>
</protein>
<dbReference type="AlphaFoldDB" id="I3SEW6"/>
<sequence>MWLHLSLMSLTSFSTISRISYPRSCFLKIHAPWLFVPILIFIFHLQKQKR</sequence>
<proteinExistence type="evidence at transcript level"/>
<evidence type="ECO:0008006" key="3">
    <source>
        <dbReference type="Google" id="ProtNLM"/>
    </source>
</evidence>